<evidence type="ECO:0000256" key="1">
    <source>
        <dbReference type="SAM" id="MobiDB-lite"/>
    </source>
</evidence>
<dbReference type="STRING" id="60175.A0A1V6XDQ2"/>
<dbReference type="OMA" id="QCMDICS"/>
<keyword evidence="4" id="KW-1185">Reference proteome</keyword>
<accession>A0A1V6XDQ2</accession>
<dbReference type="EMBL" id="MOOB01000090">
    <property type="protein sequence ID" value="OQE73282.1"/>
    <property type="molecule type" value="Genomic_DNA"/>
</dbReference>
<organism evidence="3 4">
    <name type="scientific">Penicillium nalgiovense</name>
    <dbReference type="NCBI Taxonomy" id="60175"/>
    <lineage>
        <taxon>Eukaryota</taxon>
        <taxon>Fungi</taxon>
        <taxon>Dikarya</taxon>
        <taxon>Ascomycota</taxon>
        <taxon>Pezizomycotina</taxon>
        <taxon>Eurotiomycetes</taxon>
        <taxon>Eurotiomycetidae</taxon>
        <taxon>Eurotiales</taxon>
        <taxon>Aspergillaceae</taxon>
        <taxon>Penicillium</taxon>
    </lineage>
</organism>
<protein>
    <recommendedName>
        <fullName evidence="2">Azaphilone pigments biosynthesis cluster protein L N-terminal domain-containing protein</fullName>
    </recommendedName>
</protein>
<dbReference type="AlphaFoldDB" id="A0A1V6XDQ2"/>
<dbReference type="Pfam" id="PF17111">
    <property type="entry name" value="PigL_N"/>
    <property type="match status" value="1"/>
</dbReference>
<dbReference type="Proteomes" id="UP000191691">
    <property type="component" value="Unassembled WGS sequence"/>
</dbReference>
<dbReference type="InterPro" id="IPR031348">
    <property type="entry name" value="PigL_N"/>
</dbReference>
<feature type="domain" description="Azaphilone pigments biosynthesis cluster protein L N-terminal" evidence="2">
    <location>
        <begin position="6"/>
        <end position="209"/>
    </location>
</feature>
<evidence type="ECO:0000313" key="4">
    <source>
        <dbReference type="Proteomes" id="UP000191691"/>
    </source>
</evidence>
<reference evidence="4" key="1">
    <citation type="journal article" date="2017" name="Nat. Microbiol.">
        <title>Global analysis of biosynthetic gene clusters reveals vast potential of secondary metabolite production in Penicillium species.</title>
        <authorList>
            <person name="Nielsen J.C."/>
            <person name="Grijseels S."/>
            <person name="Prigent S."/>
            <person name="Ji B."/>
            <person name="Dainat J."/>
            <person name="Nielsen K.F."/>
            <person name="Frisvad J.C."/>
            <person name="Workman M."/>
            <person name="Nielsen J."/>
        </authorList>
    </citation>
    <scope>NUCLEOTIDE SEQUENCE [LARGE SCALE GENOMIC DNA]</scope>
    <source>
        <strain evidence="4">IBT 13039</strain>
    </source>
</reference>
<feature type="compositionally biased region" description="Polar residues" evidence="1">
    <location>
        <begin position="404"/>
        <end position="418"/>
    </location>
</feature>
<comment type="caution">
    <text evidence="3">The sequence shown here is derived from an EMBL/GenBank/DDBJ whole genome shotgun (WGS) entry which is preliminary data.</text>
</comment>
<feature type="compositionally biased region" description="Basic and acidic residues" evidence="1">
    <location>
        <begin position="376"/>
        <end position="386"/>
    </location>
</feature>
<name>A0A1V6XDQ2_PENNA</name>
<proteinExistence type="predicted"/>
<feature type="region of interest" description="Disordered" evidence="1">
    <location>
        <begin position="374"/>
        <end position="427"/>
    </location>
</feature>
<evidence type="ECO:0000313" key="3">
    <source>
        <dbReference type="EMBL" id="OQE73282.1"/>
    </source>
</evidence>
<gene>
    <name evidence="3" type="ORF">PENNAL_c0090G05727</name>
</gene>
<sequence>MAESQSPAPGLIGSTTFAIYWSASLFKVIHNVKPRQKQARDLEKELEALQEILQGFRESIGAHPENSLDYLDFPLVQCGNACKNFEENIERSSKLSEVTTLDFRDWAHLKYMGEGIDAFRRLLANYKASIIVALANADGSKTIIPGDGREHYKDLAENAVVDIEAHLESIDRRLNDLDTENPTESEIHTEEIQLTMAVRMSLETCLQVCIHFSSRIDDTPHNAKDKKTSSGCLPGQANHVGLREDIKSLLDAGTKLESHMKALMDRVLSNFREADTSRQDIEDMVRLQEEWETIRKCIHICIRAENDPNDNISTIHNHAAGDAIQFIVSTNGNTIKGENRATGWRTRQVGGHISDTSLQQLAKHMARINVSEVDDEKLSHTDEENQHTSGFEENYGRGFRMTTEKSVSNGGFCTSSARSGPRHTPEP</sequence>
<evidence type="ECO:0000259" key="2">
    <source>
        <dbReference type="Pfam" id="PF17111"/>
    </source>
</evidence>